<dbReference type="RefSeq" id="WP_004282504.1">
    <property type="nucleotide sequence ID" value="NZ_AKWM02000027.1"/>
</dbReference>
<accession>A0AA87SXH3</accession>
<comment type="caution">
    <text evidence="1">The sequence shown here is derived from an EMBL/GenBank/DDBJ whole genome shotgun (WGS) entry which is preliminary data.</text>
</comment>
<organism evidence="1 2">
    <name type="scientific">Leptospira mayottensis 200901122</name>
    <dbReference type="NCBI Taxonomy" id="1193010"/>
    <lineage>
        <taxon>Bacteria</taxon>
        <taxon>Pseudomonadati</taxon>
        <taxon>Spirochaetota</taxon>
        <taxon>Spirochaetia</taxon>
        <taxon>Leptospirales</taxon>
        <taxon>Leptospiraceae</taxon>
        <taxon>Leptospira</taxon>
    </lineage>
</organism>
<reference evidence="1 2" key="1">
    <citation type="journal article" date="2014" name="Int. J. Syst. Evol. Microbiol.">
        <title>Leptospira mayottensis sp. nov., a pathogenic species of the genus Leptospira isolated from humans.</title>
        <authorList>
            <person name="Bourhy P."/>
            <person name="Collet L."/>
            <person name="Brisse S."/>
            <person name="Picardeau M."/>
        </authorList>
    </citation>
    <scope>NUCLEOTIDE SEQUENCE [LARGE SCALE GENOMIC DNA]</scope>
    <source>
        <strain evidence="1 2">200901122</strain>
    </source>
</reference>
<evidence type="ECO:0000313" key="1">
    <source>
        <dbReference type="EMBL" id="EKS00950.1"/>
    </source>
</evidence>
<dbReference type="NCBIfam" id="TIGR04441">
    <property type="entry name" value="lept_O_ant_chp1"/>
    <property type="match status" value="1"/>
</dbReference>
<name>A0AA87SXH3_9LEPT</name>
<proteinExistence type="predicted"/>
<sequence>MKTFLRRFLFIWNAQKIWVKPKRAPVLIFDRCGSDNFFFYLDERYVSILDVRGESFNFYIFLKCLLTFRVSRKYYYAFYVNSVRPKVVMTFIDNNWPFYSLKKMCPTITTVLVQNGLRINLDEQFGSEISKDSLVDFMFLFNKNIGVIYSKNLKGNVFSSGSFLNNYHSVSNQNKSKSVLFISQYRPRNNSAAYVFVNNRMVTYDEVYSAENFLLDKLSAYCDRNGFRFVIKASNSKDVEEQYKFFKEKIGNENFDFLIQDKNLSGYEIVDQAEIIVGVDSTLVYESIARGNKTAFFTLRSMFDPTRKFAWPADYPEDGPFWTNKIDEVEFERVMDYITQVNDEDWETVRLQYVKDLMEYDPGNSQFVSLMKELNVPLKRELTVN</sequence>
<dbReference type="Proteomes" id="UP000001343">
    <property type="component" value="Unassembled WGS sequence"/>
</dbReference>
<protein>
    <submittedName>
        <fullName evidence="1">Uncharacterized protein</fullName>
    </submittedName>
</protein>
<dbReference type="AlphaFoldDB" id="A0AA87SXH3"/>
<gene>
    <name evidence="1" type="ORF">LEP1GSC125_3019</name>
</gene>
<dbReference type="EMBL" id="AKWM02000027">
    <property type="protein sequence ID" value="EKS00950.1"/>
    <property type="molecule type" value="Genomic_DNA"/>
</dbReference>
<dbReference type="InterPro" id="IPR031041">
    <property type="entry name" value="Lept_O_ant_chp1"/>
</dbReference>
<evidence type="ECO:0000313" key="2">
    <source>
        <dbReference type="Proteomes" id="UP000001343"/>
    </source>
</evidence>